<organism evidence="1 2">
    <name type="scientific">Lentinula aff. lateritia</name>
    <dbReference type="NCBI Taxonomy" id="2804960"/>
    <lineage>
        <taxon>Eukaryota</taxon>
        <taxon>Fungi</taxon>
        <taxon>Dikarya</taxon>
        <taxon>Basidiomycota</taxon>
        <taxon>Agaricomycotina</taxon>
        <taxon>Agaricomycetes</taxon>
        <taxon>Agaricomycetidae</taxon>
        <taxon>Agaricales</taxon>
        <taxon>Marasmiineae</taxon>
        <taxon>Omphalotaceae</taxon>
        <taxon>Lentinula</taxon>
    </lineage>
</organism>
<proteinExistence type="predicted"/>
<accession>A0ACC1TMN0</accession>
<keyword evidence="2" id="KW-1185">Reference proteome</keyword>
<reference evidence="1" key="1">
    <citation type="submission" date="2022-09" db="EMBL/GenBank/DDBJ databases">
        <title>A Global Phylogenomic Analysis of the Shiitake Genus Lentinula.</title>
        <authorList>
            <consortium name="DOE Joint Genome Institute"/>
            <person name="Sierra-Patev S."/>
            <person name="Min B."/>
            <person name="Naranjo-Ortiz M."/>
            <person name="Looney B."/>
            <person name="Konkel Z."/>
            <person name="Slot J.C."/>
            <person name="Sakamoto Y."/>
            <person name="Steenwyk J.L."/>
            <person name="Rokas A."/>
            <person name="Carro J."/>
            <person name="Camarero S."/>
            <person name="Ferreira P."/>
            <person name="Molpeceres G."/>
            <person name="Ruiz-Duenas F.J."/>
            <person name="Serrano A."/>
            <person name="Henrissat B."/>
            <person name="Drula E."/>
            <person name="Hughes K.W."/>
            <person name="Mata J.L."/>
            <person name="Ishikawa N.K."/>
            <person name="Vargas-Isla R."/>
            <person name="Ushijima S."/>
            <person name="Smith C.A."/>
            <person name="Ahrendt S."/>
            <person name="Andreopoulos W."/>
            <person name="He G."/>
            <person name="Labutti K."/>
            <person name="Lipzen A."/>
            <person name="Ng V."/>
            <person name="Riley R."/>
            <person name="Sandor L."/>
            <person name="Barry K."/>
            <person name="Martinez A.T."/>
            <person name="Xiao Y."/>
            <person name="Gibbons J.G."/>
            <person name="Terashima K."/>
            <person name="Grigoriev I.V."/>
            <person name="Hibbett D.S."/>
        </authorList>
    </citation>
    <scope>NUCLEOTIDE SEQUENCE</scope>
    <source>
        <strain evidence="1">TMI1499</strain>
    </source>
</reference>
<gene>
    <name evidence="1" type="ORF">F5876DRAFT_81586</name>
</gene>
<evidence type="ECO:0000313" key="2">
    <source>
        <dbReference type="Proteomes" id="UP001163835"/>
    </source>
</evidence>
<protein>
    <submittedName>
        <fullName evidence="1">Uncharacterized protein</fullName>
    </submittedName>
</protein>
<comment type="caution">
    <text evidence="1">The sequence shown here is derived from an EMBL/GenBank/DDBJ whole genome shotgun (WGS) entry which is preliminary data.</text>
</comment>
<sequence>MPLIPLSFLVPLPSTLIVLRTSDCSCEFVLWRLSLLNRNRQVEQLRTSQQEVLQKGLEYSHVLDQFQTLERALPRCPEQTLLESLRKVQEEVLAAQEEREVANHRRSASACRNAELQASMVQQQGLVDESNALPAHQHQHIETLQEEVHQFRGLIEAMITLLWQGLDSTDPNLIIRNFQVVLEYLQAAGGIHGELHVHTLMLGYSQFSNDSPFLTIPQHAGYAPPFETALEPLLYCRMFALDTALPYHGAVRWEDTVPAFPSLNSFTQDWEELMLSYVHHILDTPLPEPPVRADVTVRNDTVILPPTPQTVPMFLPELSSFVPPPLFGFVAPLANYLTRDNDDDIYKSPEEASRCQHWNTVKARGSGHMKEEFL</sequence>
<evidence type="ECO:0000313" key="1">
    <source>
        <dbReference type="EMBL" id="KAJ3805626.1"/>
    </source>
</evidence>
<dbReference type="EMBL" id="MU795562">
    <property type="protein sequence ID" value="KAJ3805626.1"/>
    <property type="molecule type" value="Genomic_DNA"/>
</dbReference>
<dbReference type="Proteomes" id="UP001163835">
    <property type="component" value="Unassembled WGS sequence"/>
</dbReference>
<name>A0ACC1TMN0_9AGAR</name>